<organism evidence="1 2">
    <name type="scientific">Ensifer adhaerens</name>
    <name type="common">Sinorhizobium morelense</name>
    <dbReference type="NCBI Taxonomy" id="106592"/>
    <lineage>
        <taxon>Bacteria</taxon>
        <taxon>Pseudomonadati</taxon>
        <taxon>Pseudomonadota</taxon>
        <taxon>Alphaproteobacteria</taxon>
        <taxon>Hyphomicrobiales</taxon>
        <taxon>Rhizobiaceae</taxon>
        <taxon>Sinorhizobium/Ensifer group</taxon>
        <taxon>Ensifer</taxon>
    </lineage>
</organism>
<comment type="caution">
    <text evidence="1">The sequence shown here is derived from an EMBL/GenBank/DDBJ whole genome shotgun (WGS) entry which is preliminary data.</text>
</comment>
<dbReference type="Proteomes" id="UP000037425">
    <property type="component" value="Unassembled WGS sequence"/>
</dbReference>
<proteinExistence type="predicted"/>
<protein>
    <submittedName>
        <fullName evidence="1">Uncharacterized protein</fullName>
    </submittedName>
</protein>
<reference evidence="2" key="1">
    <citation type="submission" date="2015-07" db="EMBL/GenBank/DDBJ databases">
        <title>Whole genome sequence of an Ensifer adhaerens strain isolated from a cave pool in the Wind Cave National Park.</title>
        <authorList>
            <person name="Eng W.W.H."/>
            <person name="Gan H.M."/>
            <person name="Barton H.A."/>
            <person name="Savka M.A."/>
        </authorList>
    </citation>
    <scope>NUCLEOTIDE SEQUENCE [LARGE SCALE GENOMIC DNA]</scope>
    <source>
        <strain evidence="2">SD006</strain>
    </source>
</reference>
<accession>A0A0L8BEV5</accession>
<evidence type="ECO:0000313" key="2">
    <source>
        <dbReference type="Proteomes" id="UP000037425"/>
    </source>
</evidence>
<evidence type="ECO:0000313" key="1">
    <source>
        <dbReference type="EMBL" id="KOF13201.1"/>
    </source>
</evidence>
<sequence length="154" mass="17192">MNPAKAIAVVTFPILLAGLIRLKLCQLLLQTALYRLSFPQGEAEVVETRSIDNPFDDCDFPTLRNAIDPDKLDPDVHPQLRCQTSAPSEKASITRRFLPPPFSRSPVVLRLRLRQASHWQEPASKRSVKYAEVFLAAIRASLRVAALGEGVMMQ</sequence>
<dbReference type="AlphaFoldDB" id="A0A0L8BEV5"/>
<name>A0A0L8BEV5_ENSAD</name>
<gene>
    <name evidence="1" type="ORF">AC244_32190</name>
</gene>
<dbReference type="EMBL" id="LGAP01000041">
    <property type="protein sequence ID" value="KOF13201.1"/>
    <property type="molecule type" value="Genomic_DNA"/>
</dbReference>
<dbReference type="PATRIC" id="fig|106592.7.peg.5902"/>